<evidence type="ECO:0000313" key="3">
    <source>
        <dbReference type="Proteomes" id="UP000675664"/>
    </source>
</evidence>
<dbReference type="PANTHER" id="PTHR37804:SF1">
    <property type="entry name" value="CDAA REGULATORY PROTEIN CDAR"/>
    <property type="match status" value="1"/>
</dbReference>
<proteinExistence type="predicted"/>
<feature type="transmembrane region" description="Helical" evidence="1">
    <location>
        <begin position="6"/>
        <end position="25"/>
    </location>
</feature>
<dbReference type="InterPro" id="IPR053154">
    <property type="entry name" value="c-di-AMP_regulator"/>
</dbReference>
<evidence type="ECO:0008006" key="4">
    <source>
        <dbReference type="Google" id="ProtNLM"/>
    </source>
</evidence>
<evidence type="ECO:0000256" key="1">
    <source>
        <dbReference type="SAM" id="Phobius"/>
    </source>
</evidence>
<keyword evidence="3" id="KW-1185">Reference proteome</keyword>
<accession>A0A8J7W2X1</accession>
<name>A0A8J7W2X1_9FIRM</name>
<keyword evidence="1" id="KW-1133">Transmembrane helix</keyword>
<dbReference type="InterPro" id="IPR012505">
    <property type="entry name" value="YbbR"/>
</dbReference>
<keyword evidence="1" id="KW-0472">Membrane</keyword>
<dbReference type="EMBL" id="JAGSND010000005">
    <property type="protein sequence ID" value="MBR0598188.1"/>
    <property type="molecule type" value="Genomic_DNA"/>
</dbReference>
<evidence type="ECO:0000313" key="2">
    <source>
        <dbReference type="EMBL" id="MBR0598188.1"/>
    </source>
</evidence>
<dbReference type="PANTHER" id="PTHR37804">
    <property type="entry name" value="CDAA REGULATORY PROTEIN CDAR"/>
    <property type="match status" value="1"/>
</dbReference>
<dbReference type="Gene3D" id="2.170.120.30">
    <property type="match status" value="2"/>
</dbReference>
<comment type="caution">
    <text evidence="2">The sequence shown here is derived from an EMBL/GenBank/DDBJ whole genome shotgun (WGS) entry which is preliminary data.</text>
</comment>
<reference evidence="2" key="2">
    <citation type="submission" date="2021-04" db="EMBL/GenBank/DDBJ databases">
        <authorList>
            <person name="Liu J."/>
        </authorList>
    </citation>
    <scope>NUCLEOTIDE SEQUENCE</scope>
    <source>
        <strain evidence="2">BAD-6</strain>
    </source>
</reference>
<dbReference type="RefSeq" id="WP_227018311.1">
    <property type="nucleotide sequence ID" value="NZ_JAGSND010000005.1"/>
</dbReference>
<gene>
    <name evidence="2" type="ORF">KCX82_09910</name>
</gene>
<dbReference type="Pfam" id="PF07949">
    <property type="entry name" value="YbbR"/>
    <property type="match status" value="3"/>
</dbReference>
<reference evidence="2" key="1">
    <citation type="submission" date="2021-04" db="EMBL/GenBank/DDBJ databases">
        <title>Sinoanaerobacter chloroacetimidivorans sp. nov., an obligate anaerobic bacterium isolated from anaerobic sludge.</title>
        <authorList>
            <person name="Bao Y."/>
        </authorList>
    </citation>
    <scope>NUCLEOTIDE SEQUENCE</scope>
    <source>
        <strain evidence="2">BAD-6</strain>
    </source>
</reference>
<keyword evidence="1" id="KW-0812">Transmembrane</keyword>
<organism evidence="2 3">
    <name type="scientific">Sinanaerobacter chloroacetimidivorans</name>
    <dbReference type="NCBI Taxonomy" id="2818044"/>
    <lineage>
        <taxon>Bacteria</taxon>
        <taxon>Bacillati</taxon>
        <taxon>Bacillota</taxon>
        <taxon>Clostridia</taxon>
        <taxon>Peptostreptococcales</taxon>
        <taxon>Anaerovoracaceae</taxon>
        <taxon>Sinanaerobacter</taxon>
    </lineage>
</organism>
<dbReference type="Gene3D" id="2.170.120.40">
    <property type="entry name" value="YbbR-like domain"/>
    <property type="match status" value="2"/>
</dbReference>
<dbReference type="AlphaFoldDB" id="A0A8J7W2X1"/>
<dbReference type="Proteomes" id="UP000675664">
    <property type="component" value="Unassembled WGS sequence"/>
</dbReference>
<protein>
    <recommendedName>
        <fullName evidence="4">YbbR domain-containing protein</fullName>
    </recommendedName>
</protein>
<sequence length="401" mass="42903">MPNSNTFYKIVSLVIAIALWAYVMVNEDPMKKQTIPDVPVQLLNVENLTAKGYALSGEINFTVDVVVEGRRADLAKISSNDFTASADLYGYSIGKNYIPVVISAPDGITVENRTEKIVVNIEELVAVAKDVKVAFIGQFENGVEAGQIVTQPEQVEVSGAKSEVSAVAFIKAEVSASKLTAEGSTIQAKAVAVNNSGDVVDNVRLSSSYIDVSARLYRVKEIPLRVEILGQVAPIYEVTNLQVPSSVKIKGPQELIAGISEVAASPVDISQVVSTSKLPLEIGLPDGVELASGYENIAVDITIKPVATKQFTYTADEIMIEGLEEEANISITTPQITVVASGSEAVIAGLKKEDLEPYIDLDTASLLSATAKVLVRYDKQLGHIAVDPEEVHIMLNQTEGD</sequence>